<organism evidence="1 2">
    <name type="scientific">Haemaphysalis longicornis</name>
    <name type="common">Bush tick</name>
    <dbReference type="NCBI Taxonomy" id="44386"/>
    <lineage>
        <taxon>Eukaryota</taxon>
        <taxon>Metazoa</taxon>
        <taxon>Ecdysozoa</taxon>
        <taxon>Arthropoda</taxon>
        <taxon>Chelicerata</taxon>
        <taxon>Arachnida</taxon>
        <taxon>Acari</taxon>
        <taxon>Parasitiformes</taxon>
        <taxon>Ixodida</taxon>
        <taxon>Ixodoidea</taxon>
        <taxon>Ixodidae</taxon>
        <taxon>Haemaphysalinae</taxon>
        <taxon>Haemaphysalis</taxon>
    </lineage>
</organism>
<reference evidence="1 2" key="1">
    <citation type="journal article" date="2020" name="Cell">
        <title>Large-Scale Comparative Analyses of Tick Genomes Elucidate Their Genetic Diversity and Vector Capacities.</title>
        <authorList>
            <consortium name="Tick Genome and Microbiome Consortium (TIGMIC)"/>
            <person name="Jia N."/>
            <person name="Wang J."/>
            <person name="Shi W."/>
            <person name="Du L."/>
            <person name="Sun Y."/>
            <person name="Zhan W."/>
            <person name="Jiang J.F."/>
            <person name="Wang Q."/>
            <person name="Zhang B."/>
            <person name="Ji P."/>
            <person name="Bell-Sakyi L."/>
            <person name="Cui X.M."/>
            <person name="Yuan T.T."/>
            <person name="Jiang B.G."/>
            <person name="Yang W.F."/>
            <person name="Lam T.T."/>
            <person name="Chang Q.C."/>
            <person name="Ding S.J."/>
            <person name="Wang X.J."/>
            <person name="Zhu J.G."/>
            <person name="Ruan X.D."/>
            <person name="Zhao L."/>
            <person name="Wei J.T."/>
            <person name="Ye R.Z."/>
            <person name="Que T.C."/>
            <person name="Du C.H."/>
            <person name="Zhou Y.H."/>
            <person name="Cheng J.X."/>
            <person name="Dai P.F."/>
            <person name="Guo W.B."/>
            <person name="Han X.H."/>
            <person name="Huang E.J."/>
            <person name="Li L.F."/>
            <person name="Wei W."/>
            <person name="Gao Y.C."/>
            <person name="Liu J.Z."/>
            <person name="Shao H.Z."/>
            <person name="Wang X."/>
            <person name="Wang C.C."/>
            <person name="Yang T.C."/>
            <person name="Huo Q.B."/>
            <person name="Li W."/>
            <person name="Chen H.Y."/>
            <person name="Chen S.E."/>
            <person name="Zhou L.G."/>
            <person name="Ni X.B."/>
            <person name="Tian J.H."/>
            <person name="Sheng Y."/>
            <person name="Liu T."/>
            <person name="Pan Y.S."/>
            <person name="Xia L.Y."/>
            <person name="Li J."/>
            <person name="Zhao F."/>
            <person name="Cao W.C."/>
        </authorList>
    </citation>
    <scope>NUCLEOTIDE SEQUENCE [LARGE SCALE GENOMIC DNA]</scope>
    <source>
        <strain evidence="1">HaeL-2018</strain>
    </source>
</reference>
<keyword evidence="2" id="KW-1185">Reference proteome</keyword>
<name>A0A9J6FW69_HAELO</name>
<dbReference type="OrthoDB" id="6627155at2759"/>
<evidence type="ECO:0000313" key="2">
    <source>
        <dbReference type="Proteomes" id="UP000821853"/>
    </source>
</evidence>
<dbReference type="AlphaFoldDB" id="A0A9J6FW69"/>
<protein>
    <submittedName>
        <fullName evidence="1">Uncharacterized protein</fullName>
    </submittedName>
</protein>
<dbReference type="Proteomes" id="UP000821853">
    <property type="component" value="Chromosome 2"/>
</dbReference>
<dbReference type="VEuPathDB" id="VectorBase:HLOH_053160"/>
<sequence>MGEIKLENRGGDHKVKRYGAKRAAVVGFRKRLRARESHYCRKKTKKLYLPSEVKSTRNVWRIYNVEASIDAQVKYGFFH</sequence>
<proteinExistence type="predicted"/>
<gene>
    <name evidence="1" type="ORF">HPB48_017715</name>
</gene>
<accession>A0A9J6FW69</accession>
<evidence type="ECO:0000313" key="1">
    <source>
        <dbReference type="EMBL" id="KAH9366640.1"/>
    </source>
</evidence>
<dbReference type="EMBL" id="JABSTR010000004">
    <property type="protein sequence ID" value="KAH9366640.1"/>
    <property type="molecule type" value="Genomic_DNA"/>
</dbReference>
<comment type="caution">
    <text evidence="1">The sequence shown here is derived from an EMBL/GenBank/DDBJ whole genome shotgun (WGS) entry which is preliminary data.</text>
</comment>